<evidence type="ECO:0000256" key="4">
    <source>
        <dbReference type="ARBA" id="ARBA00022777"/>
    </source>
</evidence>
<evidence type="ECO:0000256" key="2">
    <source>
        <dbReference type="ARBA" id="ARBA00022679"/>
    </source>
</evidence>
<dbReference type="EMBL" id="JROU02001961">
    <property type="protein sequence ID" value="OEH74704.1"/>
    <property type="molecule type" value="Genomic_DNA"/>
</dbReference>
<evidence type="ECO:0000256" key="3">
    <source>
        <dbReference type="ARBA" id="ARBA00022741"/>
    </source>
</evidence>
<keyword evidence="5" id="KW-0067">ATP-binding</keyword>
<comment type="caution">
    <text evidence="7">The sequence shown here is derived from an EMBL/GenBank/DDBJ whole genome shotgun (WGS) entry which is preliminary data.</text>
</comment>
<dbReference type="SUPFAM" id="SSF56112">
    <property type="entry name" value="Protein kinase-like (PK-like)"/>
    <property type="match status" value="1"/>
</dbReference>
<proteinExistence type="predicted"/>
<reference evidence="7 8" key="1">
    <citation type="journal article" date="2016" name="BMC Genomics">
        <title>Comparative genomics reveals Cyclospora cayetanensis possesses coccidia-like metabolism and invasion components but unique surface antigens.</title>
        <authorList>
            <person name="Liu S."/>
            <person name="Wang L."/>
            <person name="Zheng H."/>
            <person name="Xu Z."/>
            <person name="Roellig D.M."/>
            <person name="Li N."/>
            <person name="Frace M.A."/>
            <person name="Tang K."/>
            <person name="Arrowood M.J."/>
            <person name="Moss D.M."/>
            <person name="Zhang L."/>
            <person name="Feng Y."/>
            <person name="Xiao L."/>
        </authorList>
    </citation>
    <scope>NUCLEOTIDE SEQUENCE [LARGE SCALE GENOMIC DNA]</scope>
    <source>
        <strain evidence="7 8">CHN_HEN01</strain>
    </source>
</reference>
<dbReference type="GO" id="GO:0004674">
    <property type="term" value="F:protein serine/threonine kinase activity"/>
    <property type="evidence" value="ECO:0007669"/>
    <property type="project" value="UniProtKB-KW"/>
</dbReference>
<dbReference type="Proteomes" id="UP000095192">
    <property type="component" value="Unassembled WGS sequence"/>
</dbReference>
<keyword evidence="1" id="KW-0723">Serine/threonine-protein kinase</keyword>
<dbReference type="Pfam" id="PF00069">
    <property type="entry name" value="Pkinase"/>
    <property type="match status" value="1"/>
</dbReference>
<dbReference type="InterPro" id="IPR011009">
    <property type="entry name" value="Kinase-like_dom_sf"/>
</dbReference>
<gene>
    <name evidence="7" type="ORF">cyc_05143</name>
</gene>
<dbReference type="PANTHER" id="PTHR24345:SF0">
    <property type="entry name" value="CELL CYCLE SERINE_THREONINE-PROTEIN KINASE CDC5_MSD2"/>
    <property type="match status" value="1"/>
</dbReference>
<keyword evidence="4" id="KW-0418">Kinase</keyword>
<keyword evidence="8" id="KW-1185">Reference proteome</keyword>
<evidence type="ECO:0000313" key="8">
    <source>
        <dbReference type="Proteomes" id="UP000095192"/>
    </source>
</evidence>
<keyword evidence="3" id="KW-0547">Nucleotide-binding</keyword>
<dbReference type="GO" id="GO:0005524">
    <property type="term" value="F:ATP binding"/>
    <property type="evidence" value="ECO:0007669"/>
    <property type="project" value="UniProtKB-KW"/>
</dbReference>
<evidence type="ECO:0000259" key="6">
    <source>
        <dbReference type="Pfam" id="PF00069"/>
    </source>
</evidence>
<evidence type="ECO:0000313" key="7">
    <source>
        <dbReference type="EMBL" id="OEH74704.1"/>
    </source>
</evidence>
<dbReference type="GO" id="GO:0005634">
    <property type="term" value="C:nucleus"/>
    <property type="evidence" value="ECO:0007669"/>
    <property type="project" value="TreeGrafter"/>
</dbReference>
<accession>A0A1D3CU19</accession>
<dbReference type="InParanoid" id="A0A1D3CU19"/>
<evidence type="ECO:0000256" key="1">
    <source>
        <dbReference type="ARBA" id="ARBA00022527"/>
    </source>
</evidence>
<keyword evidence="2" id="KW-0808">Transferase</keyword>
<name>A0A1D3CU19_9EIME</name>
<feature type="domain" description="Protein kinase" evidence="6">
    <location>
        <begin position="255"/>
        <end position="343"/>
    </location>
</feature>
<sequence length="357" mass="40612">MILRMAPWCCDADQVHKGPDSAAFVFPSRGLPLLQRAEGREGVSLYAVPPLHQKPFLVEIRLLPFFAHDVGGFLPSERILDSRDFSRQSPAVLLYPMIEVQGEDGCFVCTEEAARLILKQPNACSSLAVQQGQEEQGGIHGERRQFQRCGLLLLLSTRRMQQRLLPWSSRQQRRQLREQLRQTQETENGRFGIERARAGSTRDASPRNALQLRVYDICHFVGPRQRAEGRWRTSDARSTGRVLSPLERDELLDGEMKDVYGLGCLLSEVLTGEHPYIRPDKRTTWREAETMFFAAMLAGNAIPRKPFSYIQPSPTAVDLIWGMVEPNPHKRLRLAQVLNHPWMQQIPNSHTSKPSSL</sequence>
<dbReference type="InterPro" id="IPR000719">
    <property type="entry name" value="Prot_kinase_dom"/>
</dbReference>
<dbReference type="PANTHER" id="PTHR24345">
    <property type="entry name" value="SERINE/THREONINE-PROTEIN KINASE PLK"/>
    <property type="match status" value="1"/>
</dbReference>
<dbReference type="VEuPathDB" id="ToxoDB:cyc_05143"/>
<evidence type="ECO:0000256" key="5">
    <source>
        <dbReference type="ARBA" id="ARBA00022840"/>
    </source>
</evidence>
<dbReference type="Gene3D" id="1.10.510.10">
    <property type="entry name" value="Transferase(Phosphotransferase) domain 1"/>
    <property type="match status" value="1"/>
</dbReference>
<dbReference type="VEuPathDB" id="ToxoDB:LOC34621548"/>
<organism evidence="7 8">
    <name type="scientific">Cyclospora cayetanensis</name>
    <dbReference type="NCBI Taxonomy" id="88456"/>
    <lineage>
        <taxon>Eukaryota</taxon>
        <taxon>Sar</taxon>
        <taxon>Alveolata</taxon>
        <taxon>Apicomplexa</taxon>
        <taxon>Conoidasida</taxon>
        <taxon>Coccidia</taxon>
        <taxon>Eucoccidiorida</taxon>
        <taxon>Eimeriorina</taxon>
        <taxon>Eimeriidae</taxon>
        <taxon>Cyclospora</taxon>
    </lineage>
</organism>
<protein>
    <submittedName>
        <fullName evidence="7">Nucleoporin FG repeat-containing protein</fullName>
    </submittedName>
</protein>
<dbReference type="AlphaFoldDB" id="A0A1D3CU19"/>